<organism evidence="2 3">
    <name type="scientific">Azorhizobium oxalatiphilum</name>
    <dbReference type="NCBI Taxonomy" id="980631"/>
    <lineage>
        <taxon>Bacteria</taxon>
        <taxon>Pseudomonadati</taxon>
        <taxon>Pseudomonadota</taxon>
        <taxon>Alphaproteobacteria</taxon>
        <taxon>Hyphomicrobiales</taxon>
        <taxon>Xanthobacteraceae</taxon>
        <taxon>Azorhizobium</taxon>
    </lineage>
</organism>
<keyword evidence="1" id="KW-0732">Signal</keyword>
<evidence type="ECO:0000256" key="1">
    <source>
        <dbReference type="SAM" id="SignalP"/>
    </source>
</evidence>
<reference evidence="2" key="1">
    <citation type="journal article" date="2014" name="Int. J. Syst. Evol. Microbiol.">
        <title>Complete genome sequence of Corynebacterium casei LMG S-19264T (=DSM 44701T), isolated from a smear-ripened cheese.</title>
        <authorList>
            <consortium name="US DOE Joint Genome Institute (JGI-PGF)"/>
            <person name="Walter F."/>
            <person name="Albersmeier A."/>
            <person name="Kalinowski J."/>
            <person name="Ruckert C."/>
        </authorList>
    </citation>
    <scope>NUCLEOTIDE SEQUENCE</scope>
    <source>
        <strain evidence="2">CCM 7897</strain>
    </source>
</reference>
<evidence type="ECO:0000313" key="3">
    <source>
        <dbReference type="Proteomes" id="UP000606044"/>
    </source>
</evidence>
<keyword evidence="3" id="KW-1185">Reference proteome</keyword>
<reference evidence="2" key="2">
    <citation type="submission" date="2020-09" db="EMBL/GenBank/DDBJ databases">
        <authorList>
            <person name="Sun Q."/>
            <person name="Sedlacek I."/>
        </authorList>
    </citation>
    <scope>NUCLEOTIDE SEQUENCE</scope>
    <source>
        <strain evidence="2">CCM 7897</strain>
    </source>
</reference>
<name>A0A917FGE1_9HYPH</name>
<dbReference type="AlphaFoldDB" id="A0A917FGE1"/>
<feature type="chain" id="PRO_5037226570" evidence="1">
    <location>
        <begin position="34"/>
        <end position="116"/>
    </location>
</feature>
<proteinExistence type="predicted"/>
<comment type="caution">
    <text evidence="2">The sequence shown here is derived from an EMBL/GenBank/DDBJ whole genome shotgun (WGS) entry which is preliminary data.</text>
</comment>
<evidence type="ECO:0000313" key="2">
    <source>
        <dbReference type="EMBL" id="GGF75059.1"/>
    </source>
</evidence>
<dbReference type="Proteomes" id="UP000606044">
    <property type="component" value="Unassembled WGS sequence"/>
</dbReference>
<accession>A0A917FGE1</accession>
<sequence length="116" mass="11252">MTTSPVSPAATRAPHLLAAGALLAIAALFGVQAAEASSWSRGGTVATPYGTYTGAVAGACGGGSCSRTAVAAGPYGGTVARSGSVTRTAPGAYSYSRTTVGPYGNSVTRSGSVSRY</sequence>
<protein>
    <submittedName>
        <fullName evidence="2">Uncharacterized protein</fullName>
    </submittedName>
</protein>
<feature type="signal peptide" evidence="1">
    <location>
        <begin position="1"/>
        <end position="33"/>
    </location>
</feature>
<gene>
    <name evidence="2" type="ORF">GCM10007301_38670</name>
</gene>
<dbReference type="EMBL" id="BMCT01000006">
    <property type="protein sequence ID" value="GGF75059.1"/>
    <property type="molecule type" value="Genomic_DNA"/>
</dbReference>